<sequence>MRTFGLSLLLLAVFASHAAAEIRTSAVFGDSMVLQRNKPIHIWGWADAGASVEIKLADQTATAKADADGRFDAALPKMSAGGPFELSIQAGDDHVTFKDVLIGEVWVCSGQSNMQWAVKQSNDADLEALAAKFPNIRMISVPQVGVQQPKDSFDGQWQACTPESVREFSGVGYFFGRQIHQTLDVPVGLIDNAWGGSAAEAWVKRDVLKSSGKFDELLERWKKTEATFDYEAELKKHEERLAKWRENKKGKAPARPRNVLTGQHRPANLYNGVLNPIIGYTIEGVIWYQGESNASRAYQYRELFPLMIDHWRDEWKQDDFSFYWVQLADYKSERSEPTDSQWAELREAQTMTMSKLENTGEAVIIDLGEASDIHPKNKQDVGKRLARWALAKNYGYDIPYQSPTYESMSVKGNLVTLKFEHVGGGLDTFDVNEPIGFTIAGEDQQFVKAHAKITGKDTIVVSSDQVANPVAVRYAWADNPICNVQSVEGLPMTPFRTDDWKGITADAK</sequence>
<dbReference type="RefSeq" id="WP_149499034.1">
    <property type="nucleotide sequence ID" value="NZ_JAJMQV010000084.1"/>
</dbReference>
<dbReference type="InterPro" id="IPR036514">
    <property type="entry name" value="SGNH_hydro_sf"/>
</dbReference>
<evidence type="ECO:0000313" key="4">
    <source>
        <dbReference type="EMBL" id="MDM4017413.1"/>
    </source>
</evidence>
<feature type="domain" description="Sialate O-acetylesterase" evidence="3">
    <location>
        <begin position="104"/>
        <end position="227"/>
    </location>
</feature>
<evidence type="ECO:0000256" key="1">
    <source>
        <dbReference type="ARBA" id="ARBA00022801"/>
    </source>
</evidence>
<reference evidence="4 5" key="1">
    <citation type="submission" date="2023-06" db="EMBL/GenBank/DDBJ databases">
        <title>Roseiconus lacunae JC819 isolated from Gulf of Mannar region, Tamil Nadu.</title>
        <authorList>
            <person name="Pk S."/>
            <person name="Ch S."/>
            <person name="Ch V.R."/>
        </authorList>
    </citation>
    <scope>NUCLEOTIDE SEQUENCE [LARGE SCALE GENOMIC DNA]</scope>
    <source>
        <strain evidence="4 5">JC819</strain>
    </source>
</reference>
<dbReference type="Pfam" id="PF03629">
    <property type="entry name" value="SASA"/>
    <property type="match status" value="2"/>
</dbReference>
<keyword evidence="5" id="KW-1185">Reference proteome</keyword>
<protein>
    <submittedName>
        <fullName evidence="4">Sialate O-acetylesterase</fullName>
    </submittedName>
</protein>
<dbReference type="PANTHER" id="PTHR22901:SF0">
    <property type="entry name" value="SIALATE O-ACETYLESTERASE"/>
    <property type="match status" value="1"/>
</dbReference>
<evidence type="ECO:0000259" key="3">
    <source>
        <dbReference type="Pfam" id="PF03629"/>
    </source>
</evidence>
<dbReference type="Proteomes" id="UP001239462">
    <property type="component" value="Unassembled WGS sequence"/>
</dbReference>
<dbReference type="InterPro" id="IPR005181">
    <property type="entry name" value="SASA"/>
</dbReference>
<dbReference type="SUPFAM" id="SSF52266">
    <property type="entry name" value="SGNH hydrolase"/>
    <property type="match status" value="1"/>
</dbReference>
<gene>
    <name evidence="4" type="ORF">QTN89_18335</name>
</gene>
<feature type="signal peptide" evidence="2">
    <location>
        <begin position="1"/>
        <end position="18"/>
    </location>
</feature>
<keyword evidence="1" id="KW-0378">Hydrolase</keyword>
<dbReference type="InterPro" id="IPR039329">
    <property type="entry name" value="SIAE"/>
</dbReference>
<dbReference type="Gene3D" id="3.40.50.1110">
    <property type="entry name" value="SGNH hydrolase"/>
    <property type="match status" value="1"/>
</dbReference>
<dbReference type="EMBL" id="JASZZN010000013">
    <property type="protein sequence ID" value="MDM4017413.1"/>
    <property type="molecule type" value="Genomic_DNA"/>
</dbReference>
<accession>A0ABT7PLN6</accession>
<organism evidence="4 5">
    <name type="scientific">Roseiconus lacunae</name>
    <dbReference type="NCBI Taxonomy" id="2605694"/>
    <lineage>
        <taxon>Bacteria</taxon>
        <taxon>Pseudomonadati</taxon>
        <taxon>Planctomycetota</taxon>
        <taxon>Planctomycetia</taxon>
        <taxon>Pirellulales</taxon>
        <taxon>Pirellulaceae</taxon>
        <taxon>Roseiconus</taxon>
    </lineage>
</organism>
<keyword evidence="2" id="KW-0732">Signal</keyword>
<proteinExistence type="predicted"/>
<feature type="domain" description="Sialate O-acetylesterase" evidence="3">
    <location>
        <begin position="281"/>
        <end position="387"/>
    </location>
</feature>
<dbReference type="PANTHER" id="PTHR22901">
    <property type="entry name" value="SIALATE O-ACETYLESTERASE"/>
    <property type="match status" value="1"/>
</dbReference>
<evidence type="ECO:0000256" key="2">
    <source>
        <dbReference type="SAM" id="SignalP"/>
    </source>
</evidence>
<name>A0ABT7PLN6_9BACT</name>
<comment type="caution">
    <text evidence="4">The sequence shown here is derived from an EMBL/GenBank/DDBJ whole genome shotgun (WGS) entry which is preliminary data.</text>
</comment>
<evidence type="ECO:0000313" key="5">
    <source>
        <dbReference type="Proteomes" id="UP001239462"/>
    </source>
</evidence>
<feature type="chain" id="PRO_5047099206" evidence="2">
    <location>
        <begin position="19"/>
        <end position="508"/>
    </location>
</feature>